<reference evidence="3" key="1">
    <citation type="journal article" date="2019" name="Int. J. Syst. Evol. Microbiol.">
        <title>The Global Catalogue of Microorganisms (GCM) 10K type strain sequencing project: providing services to taxonomists for standard genome sequencing and annotation.</title>
        <authorList>
            <consortium name="The Broad Institute Genomics Platform"/>
            <consortium name="The Broad Institute Genome Sequencing Center for Infectious Disease"/>
            <person name="Wu L."/>
            <person name="Ma J."/>
        </authorList>
    </citation>
    <scope>NUCLEOTIDE SEQUENCE [LARGE SCALE GENOMIC DNA]</scope>
    <source>
        <strain evidence="3">KCTC 22209</strain>
    </source>
</reference>
<protein>
    <submittedName>
        <fullName evidence="2">PCMD domain-containing protein</fullName>
    </submittedName>
</protein>
<dbReference type="Gene3D" id="2.60.120.890">
    <property type="entry name" value="BT2081, beta-jelly-roll domain"/>
    <property type="match status" value="1"/>
</dbReference>
<dbReference type="EMBL" id="JBHUPE010000011">
    <property type="protein sequence ID" value="MFD2906351.1"/>
    <property type="molecule type" value="Genomic_DNA"/>
</dbReference>
<evidence type="ECO:0000313" key="3">
    <source>
        <dbReference type="Proteomes" id="UP001597509"/>
    </source>
</evidence>
<name>A0ABW5Z2D5_9SPHI</name>
<dbReference type="Pfam" id="PF13201">
    <property type="entry name" value="PCMD"/>
    <property type="match status" value="1"/>
</dbReference>
<dbReference type="Proteomes" id="UP001597509">
    <property type="component" value="Unassembled WGS sequence"/>
</dbReference>
<evidence type="ECO:0000313" key="2">
    <source>
        <dbReference type="EMBL" id="MFD2906351.1"/>
    </source>
</evidence>
<proteinExistence type="predicted"/>
<dbReference type="InterPro" id="IPR038653">
    <property type="entry name" value="Put_CMD_sf"/>
</dbReference>
<gene>
    <name evidence="2" type="ORF">ACFS6I_20650</name>
</gene>
<dbReference type="InterPro" id="IPR025112">
    <property type="entry name" value="PCMD"/>
</dbReference>
<dbReference type="Gene3D" id="2.60.40.2340">
    <property type="match status" value="1"/>
</dbReference>
<comment type="caution">
    <text evidence="2">The sequence shown here is derived from an EMBL/GenBank/DDBJ whole genome shotgun (WGS) entry which is preliminary data.</text>
</comment>
<sequence length="358" mass="39187">MKEEALNTEADIEQASILNGDLALSTAPSIGNNTIIFKLKRFSGSYVHTPEFVLTPGATILPKSGTELDFSQPQKYTVTSQDGAWSKTYTVSFVVDEGANFYGAFENAQVVDTDNPVGHYHQFFELTADGQKNIIWETANEGYNILAGTLVGEDKDLIPAFYPTSQVTDGYLGNAAKLMTKDTGPLGGMFGSPLAAGNLFVGEFRLTFPTVNSTRFGISYNNDTAPVALKGFFKYKAGEKFVDNTKPSQLTKDTWDGYAILFEKSADLNKNFLTGTHAFKDSRIVSVARIGTKEQIETDKWTAFNVPFSFVNGKSFDPAKEYMYTIVFSSSKEGDIFNGAVGSTLFIDEVELVTGQKK</sequence>
<feature type="domain" description="Putative carbohydrate metabolism" evidence="1">
    <location>
        <begin position="116"/>
        <end position="353"/>
    </location>
</feature>
<evidence type="ECO:0000259" key="1">
    <source>
        <dbReference type="Pfam" id="PF13201"/>
    </source>
</evidence>
<accession>A0ABW5Z2D5</accession>
<organism evidence="2 3">
    <name type="scientific">Sphingobacterium anhuiense</name>
    <dbReference type="NCBI Taxonomy" id="493780"/>
    <lineage>
        <taxon>Bacteria</taxon>
        <taxon>Pseudomonadati</taxon>
        <taxon>Bacteroidota</taxon>
        <taxon>Sphingobacteriia</taxon>
        <taxon>Sphingobacteriales</taxon>
        <taxon>Sphingobacteriaceae</taxon>
        <taxon>Sphingobacterium</taxon>
    </lineage>
</organism>
<keyword evidence="3" id="KW-1185">Reference proteome</keyword>